<keyword evidence="5" id="KW-1185">Reference proteome</keyword>
<dbReference type="GO" id="GO:0046677">
    <property type="term" value="P:response to antibiotic"/>
    <property type="evidence" value="ECO:0007669"/>
    <property type="project" value="UniProtKB-KW"/>
</dbReference>
<organism evidence="4 5">
    <name type="scientific">Inquilinus limosus</name>
    <dbReference type="NCBI Taxonomy" id="171674"/>
    <lineage>
        <taxon>Bacteria</taxon>
        <taxon>Pseudomonadati</taxon>
        <taxon>Pseudomonadota</taxon>
        <taxon>Alphaproteobacteria</taxon>
        <taxon>Rhodospirillales</taxon>
        <taxon>Rhodospirillaceae</taxon>
        <taxon>Inquilinus</taxon>
    </lineage>
</organism>
<dbReference type="GO" id="GO:0019290">
    <property type="term" value="P:siderophore biosynthetic process"/>
    <property type="evidence" value="ECO:0007669"/>
    <property type="project" value="InterPro"/>
</dbReference>
<dbReference type="Gene3D" id="3.40.630.30">
    <property type="match status" value="1"/>
</dbReference>
<dbReference type="SMART" id="SM01006">
    <property type="entry name" value="AlcB"/>
    <property type="match status" value="1"/>
</dbReference>
<comment type="caution">
    <text evidence="4">The sequence shown here is derived from an EMBL/GenBank/DDBJ whole genome shotgun (WGS) entry which is preliminary data.</text>
</comment>
<sequence length="192" mass="21175">MSDDRPDPATGLASVALKLADEHIGDVVDPSISLNALRLEDLPIIARWLDRPHVMRWWGDPEEELSQIAAHLVEPNIAPFLACEGSRPIGYMHVYHANPDAFWAAHELPQQTFGIDLFLGETDVIGRGMGTRLIKLILRRLLALPETARIQVDPAPANAAAIRAYEKAGFQRRGPIDTPDGAALYMTIDREG</sequence>
<gene>
    <name evidence="4" type="ORF">BWR60_19010</name>
</gene>
<dbReference type="PROSITE" id="PS51186">
    <property type="entry name" value="GNAT"/>
    <property type="match status" value="1"/>
</dbReference>
<dbReference type="Proteomes" id="UP000196655">
    <property type="component" value="Unassembled WGS sequence"/>
</dbReference>
<dbReference type="STRING" id="1122125.GCA_000423185_02665"/>
<dbReference type="InterPro" id="IPR016181">
    <property type="entry name" value="Acyl_CoA_acyltransferase"/>
</dbReference>
<dbReference type="SUPFAM" id="SSF55729">
    <property type="entry name" value="Acyl-CoA N-acyltransferases (Nat)"/>
    <property type="match status" value="1"/>
</dbReference>
<dbReference type="OrthoDB" id="9814648at2"/>
<name>A0A211ZK12_9PROT</name>
<evidence type="ECO:0000259" key="3">
    <source>
        <dbReference type="PROSITE" id="PS51186"/>
    </source>
</evidence>
<evidence type="ECO:0000256" key="1">
    <source>
        <dbReference type="ARBA" id="ARBA00004924"/>
    </source>
</evidence>
<dbReference type="PANTHER" id="PTHR31438">
    <property type="entry name" value="LYSINE N-ACYLTRANSFERASE C17G9.06C-RELATED"/>
    <property type="match status" value="1"/>
</dbReference>
<feature type="domain" description="N-acetyltransferase" evidence="3">
    <location>
        <begin position="32"/>
        <end position="191"/>
    </location>
</feature>
<accession>A0A211ZK12</accession>
<dbReference type="PANTHER" id="PTHR31438:SF1">
    <property type="entry name" value="LYSINE N-ACYLTRANSFERASE C17G9.06C-RELATED"/>
    <property type="match status" value="1"/>
</dbReference>
<proteinExistence type="predicted"/>
<dbReference type="EMBL" id="NHON01000035">
    <property type="protein sequence ID" value="OWJ65603.1"/>
    <property type="molecule type" value="Genomic_DNA"/>
</dbReference>
<keyword evidence="2" id="KW-0046">Antibiotic resistance</keyword>
<reference evidence="5" key="1">
    <citation type="submission" date="2017-05" db="EMBL/GenBank/DDBJ databases">
        <authorList>
            <person name="Macchi M."/>
            <person name="Festa S."/>
            <person name="Coppotelli B.M."/>
            <person name="Morelli I.S."/>
        </authorList>
    </citation>
    <scope>NUCLEOTIDE SEQUENCE [LARGE SCALE GENOMIC DNA]</scope>
    <source>
        <strain evidence="5">I</strain>
    </source>
</reference>
<protein>
    <recommendedName>
        <fullName evidence="3">N-acetyltransferase domain-containing protein</fullName>
    </recommendedName>
</protein>
<evidence type="ECO:0000313" key="4">
    <source>
        <dbReference type="EMBL" id="OWJ65603.1"/>
    </source>
</evidence>
<evidence type="ECO:0000256" key="2">
    <source>
        <dbReference type="ARBA" id="ARBA00023251"/>
    </source>
</evidence>
<dbReference type="AlphaFoldDB" id="A0A211ZK12"/>
<dbReference type="Pfam" id="PF13523">
    <property type="entry name" value="Acetyltransf_8"/>
    <property type="match status" value="1"/>
</dbReference>
<comment type="pathway">
    <text evidence="1">Siderophore biosynthesis.</text>
</comment>
<evidence type="ECO:0000313" key="5">
    <source>
        <dbReference type="Proteomes" id="UP000196655"/>
    </source>
</evidence>
<dbReference type="RefSeq" id="WP_088152599.1">
    <property type="nucleotide sequence ID" value="NZ_NHON01000035.1"/>
</dbReference>
<dbReference type="InterPro" id="IPR000182">
    <property type="entry name" value="GNAT_dom"/>
</dbReference>
<dbReference type="InterPro" id="IPR019432">
    <property type="entry name" value="Acyltransferase_MbtK/IucB-like"/>
</dbReference>
<dbReference type="GO" id="GO:0016410">
    <property type="term" value="F:N-acyltransferase activity"/>
    <property type="evidence" value="ECO:0007669"/>
    <property type="project" value="TreeGrafter"/>
</dbReference>